<name>A0A0J9SS85_PLAV1</name>
<proteinExistence type="predicted"/>
<feature type="region of interest" description="Disordered" evidence="4">
    <location>
        <begin position="310"/>
        <end position="339"/>
    </location>
</feature>
<dbReference type="Gene3D" id="3.40.50.300">
    <property type="entry name" value="P-loop containing nucleotide triphosphate hydrolases"/>
    <property type="match status" value="1"/>
</dbReference>
<evidence type="ECO:0000256" key="1">
    <source>
        <dbReference type="ARBA" id="ARBA00022741"/>
    </source>
</evidence>
<dbReference type="GO" id="GO:0003924">
    <property type="term" value="F:GTPase activity"/>
    <property type="evidence" value="ECO:0007669"/>
    <property type="project" value="InterPro"/>
</dbReference>
<dbReference type="InterPro" id="IPR001806">
    <property type="entry name" value="Small_GTPase"/>
</dbReference>
<keyword evidence="1" id="KW-0547">Nucleotide-binding</keyword>
<dbReference type="EMBL" id="KQ234829">
    <property type="protein sequence ID" value="KMZ85681.1"/>
    <property type="molecule type" value="Genomic_DNA"/>
</dbReference>
<organism evidence="5 6">
    <name type="scientific">Plasmodium vivax (strain Brazil I)</name>
    <dbReference type="NCBI Taxonomy" id="1033975"/>
    <lineage>
        <taxon>Eukaryota</taxon>
        <taxon>Sar</taxon>
        <taxon>Alveolata</taxon>
        <taxon>Apicomplexa</taxon>
        <taxon>Aconoidasida</taxon>
        <taxon>Haemosporida</taxon>
        <taxon>Plasmodiidae</taxon>
        <taxon>Plasmodium</taxon>
        <taxon>Plasmodium (Plasmodium)</taxon>
    </lineage>
</organism>
<reference evidence="5 6" key="1">
    <citation type="submission" date="2011-08" db="EMBL/GenBank/DDBJ databases">
        <title>The Genome Sequence of Plasmodium vivax Brazil I.</title>
        <authorList>
            <consortium name="The Broad Institute Genome Sequencing Platform"/>
            <consortium name="The Broad Institute Genome Sequencing Center for Infectious Disease"/>
            <person name="Neafsey D."/>
            <person name="Carlton J."/>
            <person name="Barnwell J."/>
            <person name="Collins W."/>
            <person name="Escalante A."/>
            <person name="Mullikin J."/>
            <person name="Saul A."/>
            <person name="Guigo R."/>
            <person name="Camara F."/>
            <person name="Young S.K."/>
            <person name="Zeng Q."/>
            <person name="Gargeya S."/>
            <person name="Fitzgerald M."/>
            <person name="Haas B."/>
            <person name="Abouelleil A."/>
            <person name="Alvarado L."/>
            <person name="Arachchi H.M."/>
            <person name="Berlin A."/>
            <person name="Brown A."/>
            <person name="Chapman S.B."/>
            <person name="Chen Z."/>
            <person name="Dunbar C."/>
            <person name="Freedman E."/>
            <person name="Gearin G."/>
            <person name="Gellesch M."/>
            <person name="Goldberg J."/>
            <person name="Griggs A."/>
            <person name="Gujja S."/>
            <person name="Heiman D."/>
            <person name="Howarth C."/>
            <person name="Larson L."/>
            <person name="Lui A."/>
            <person name="MacDonald P.J.P."/>
            <person name="Montmayeur A."/>
            <person name="Murphy C."/>
            <person name="Neiman D."/>
            <person name="Pearson M."/>
            <person name="Priest M."/>
            <person name="Roberts A."/>
            <person name="Saif S."/>
            <person name="Shea T."/>
            <person name="Shenoy N."/>
            <person name="Sisk P."/>
            <person name="Stolte C."/>
            <person name="Sykes S."/>
            <person name="Wortman J."/>
            <person name="Nusbaum C."/>
            <person name="Birren B."/>
        </authorList>
    </citation>
    <scope>NUCLEOTIDE SEQUENCE [LARGE SCALE GENOMIC DNA]</scope>
    <source>
        <strain evidence="5 6">Brazil I</strain>
    </source>
</reference>
<dbReference type="SUPFAM" id="SSF52540">
    <property type="entry name" value="P-loop containing nucleoside triphosphate hydrolases"/>
    <property type="match status" value="1"/>
</dbReference>
<evidence type="ECO:0000256" key="2">
    <source>
        <dbReference type="ARBA" id="ARBA00023134"/>
    </source>
</evidence>
<evidence type="ECO:0000313" key="5">
    <source>
        <dbReference type="EMBL" id="KMZ85681.1"/>
    </source>
</evidence>
<evidence type="ECO:0000256" key="3">
    <source>
        <dbReference type="SAM" id="Coils"/>
    </source>
</evidence>
<gene>
    <name evidence="5" type="ORF">PVBG_01191</name>
</gene>
<protein>
    <recommendedName>
        <fullName evidence="7">Ras GTPAse</fullName>
    </recommendedName>
</protein>
<evidence type="ECO:0000313" key="6">
    <source>
        <dbReference type="Proteomes" id="UP000053327"/>
    </source>
</evidence>
<dbReference type="InterPro" id="IPR027417">
    <property type="entry name" value="P-loop_NTPase"/>
</dbReference>
<keyword evidence="3" id="KW-0175">Coiled coil</keyword>
<dbReference type="OrthoDB" id="8954335at2759"/>
<dbReference type="AlphaFoldDB" id="A0A0J9SS85"/>
<keyword evidence="2" id="KW-0342">GTP-binding</keyword>
<evidence type="ECO:0000256" key="4">
    <source>
        <dbReference type="SAM" id="MobiDB-lite"/>
    </source>
</evidence>
<dbReference type="PANTHER" id="PTHR24073">
    <property type="entry name" value="DRAB5-RELATED"/>
    <property type="match status" value="1"/>
</dbReference>
<evidence type="ECO:0008006" key="7">
    <source>
        <dbReference type="Google" id="ProtNLM"/>
    </source>
</evidence>
<dbReference type="Pfam" id="PF00071">
    <property type="entry name" value="Ras"/>
    <property type="match status" value="1"/>
</dbReference>
<dbReference type="GO" id="GO:0005525">
    <property type="term" value="F:GTP binding"/>
    <property type="evidence" value="ECO:0007669"/>
    <property type="project" value="UniProtKB-KW"/>
</dbReference>
<feature type="compositionally biased region" description="Acidic residues" evidence="4">
    <location>
        <begin position="316"/>
        <end position="330"/>
    </location>
</feature>
<accession>A0A0J9SS85</accession>
<sequence length="453" mass="51829">MESLRILVLGDVGVGKSSFLKLITERFSEIYPINFFDYYMHLEEEEEEEGNKFVSSKDLAENNCKTKRVQALVESMFFQAKKNFLEFIESKMNGHHFFCEQRHKYTYGFEIFTFLWHMDKAYNNNKFEKNIPLNIRQQPGGGFSNMLAVRGQEEKALLVEFLEIGGIQTYSCIRNIFYTKHDGILLVYDSSNNRSYHNLAKWMYEVYEHRKPPSDVFCSAKRGRNKFWNLFKGADAKEDNQGTGDGPSGRGIPKGCPDHGGCGGFRDLHGQRKSGAHVGCNAECKAKYNTSYNRAYTTAHPAESYAHRSANRHLEEDQDQDPFASDDDSDLEKGRAKKGDQILKGEIPIACIATKIDKKNAKEKPASVKTPETSIFYKFFFPDLSANATNEAANAHKDNLKRKKEILKKLENHITQATEIKASSIDCVVDIEKFMHFLRRVYEKKYISPGLEG</sequence>
<dbReference type="Proteomes" id="UP000053327">
    <property type="component" value="Unassembled WGS sequence"/>
</dbReference>
<feature type="coiled-coil region" evidence="3">
    <location>
        <begin position="390"/>
        <end position="420"/>
    </location>
</feature>